<feature type="transmembrane region" description="Helical" evidence="1">
    <location>
        <begin position="106"/>
        <end position="124"/>
    </location>
</feature>
<dbReference type="AlphaFoldDB" id="A0A2H0UFD6"/>
<feature type="transmembrane region" description="Helical" evidence="1">
    <location>
        <begin position="223"/>
        <end position="245"/>
    </location>
</feature>
<dbReference type="Proteomes" id="UP000229344">
    <property type="component" value="Unassembled WGS sequence"/>
</dbReference>
<dbReference type="Pfam" id="PF07690">
    <property type="entry name" value="MFS_1"/>
    <property type="match status" value="1"/>
</dbReference>
<keyword evidence="1" id="KW-1133">Transmembrane helix</keyword>
<feature type="transmembrane region" description="Helical" evidence="1">
    <location>
        <begin position="21"/>
        <end position="38"/>
    </location>
</feature>
<dbReference type="InterPro" id="IPR011701">
    <property type="entry name" value="MFS"/>
</dbReference>
<evidence type="ECO:0008006" key="4">
    <source>
        <dbReference type="Google" id="ProtNLM"/>
    </source>
</evidence>
<proteinExistence type="predicted"/>
<reference evidence="3" key="1">
    <citation type="submission" date="2017-09" db="EMBL/GenBank/DDBJ databases">
        <title>Depth-based differentiation of microbial function through sediment-hosted aquifers and enrichment of novel symbionts in the deep terrestrial subsurface.</title>
        <authorList>
            <person name="Probst A.J."/>
            <person name="Ladd B."/>
            <person name="Jarett J.K."/>
            <person name="Geller-Mcgrath D.E."/>
            <person name="Sieber C.M.K."/>
            <person name="Emerson J.B."/>
            <person name="Anantharaman K."/>
            <person name="Thomas B.C."/>
            <person name="Malmstrom R."/>
            <person name="Stieglmeier M."/>
            <person name="Klingl A."/>
            <person name="Woyke T."/>
            <person name="Ryan C.M."/>
            <person name="Banfield J.F."/>
        </authorList>
    </citation>
    <scope>NUCLEOTIDE SEQUENCE [LARGE SCALE GENOMIC DNA]</scope>
</reference>
<evidence type="ECO:0000313" key="2">
    <source>
        <dbReference type="EMBL" id="PIR84386.1"/>
    </source>
</evidence>
<protein>
    <recommendedName>
        <fullName evidence="4">Major facilitator superfamily (MFS) profile domain-containing protein</fullName>
    </recommendedName>
</protein>
<dbReference type="SUPFAM" id="SSF103473">
    <property type="entry name" value="MFS general substrate transporter"/>
    <property type="match status" value="1"/>
</dbReference>
<dbReference type="PANTHER" id="PTHR23526:SF4">
    <property type="entry name" value="INTEGRAL MEMBRANE TRANSPORT PROTEIN"/>
    <property type="match status" value="1"/>
</dbReference>
<feature type="transmembrane region" description="Helical" evidence="1">
    <location>
        <begin position="378"/>
        <end position="395"/>
    </location>
</feature>
<feature type="transmembrane region" description="Helical" evidence="1">
    <location>
        <begin position="287"/>
        <end position="306"/>
    </location>
</feature>
<dbReference type="PANTHER" id="PTHR23526">
    <property type="entry name" value="INTEGRAL MEMBRANE TRANSPORT PROTEIN-RELATED"/>
    <property type="match status" value="1"/>
</dbReference>
<accession>A0A2H0UFD6</accession>
<dbReference type="GO" id="GO:0022857">
    <property type="term" value="F:transmembrane transporter activity"/>
    <property type="evidence" value="ECO:0007669"/>
    <property type="project" value="InterPro"/>
</dbReference>
<feature type="transmembrane region" description="Helical" evidence="1">
    <location>
        <begin position="172"/>
        <end position="191"/>
    </location>
</feature>
<organism evidence="2 3">
    <name type="scientific">Candidatus Kaiserbacteria bacterium CG10_big_fil_rev_8_21_14_0_10_47_16</name>
    <dbReference type="NCBI Taxonomy" id="1974608"/>
    <lineage>
        <taxon>Bacteria</taxon>
        <taxon>Candidatus Kaiseribacteriota</taxon>
    </lineage>
</organism>
<keyword evidence="1" id="KW-0472">Membrane</keyword>
<evidence type="ECO:0000256" key="1">
    <source>
        <dbReference type="SAM" id="Phobius"/>
    </source>
</evidence>
<feature type="transmembrane region" description="Helical" evidence="1">
    <location>
        <begin position="145"/>
        <end position="166"/>
    </location>
</feature>
<name>A0A2H0UFD6_9BACT</name>
<dbReference type="InterPro" id="IPR036259">
    <property type="entry name" value="MFS_trans_sf"/>
</dbReference>
<comment type="caution">
    <text evidence="2">The sequence shown here is derived from an EMBL/GenBank/DDBJ whole genome shotgun (WGS) entry which is preliminary data.</text>
</comment>
<sequence length="399" mass="44868">MQAPITAECARFFRRRNFGSLYIAVTLFSFHWALVLYINSSYIAQFLTDAAIGTIYTVCAAFTIFSFLFISRVLRKVGNFNLSITFTLLELVALIGMASSNSLRTSIPFFMLHQTLVPLILFNLDIYMERFIGTEEGTTGGRRGLFLGLMSFAGAIAPLAAGFLVADDGSSFTLAYVASSIFLVLFLIVMIRSFRRFEDSSYSEIKIFEAIRSFWQIKDLRRVFFAHFTLQLFFAWMVIYVPIYLATVVGFTWPQIGIVLFAGLMAYVFFEYPIGLIADRYLGEKEMMLFGFLIMGMATASFAYLGTASLGVWIFAAFCSRFGASFVETTTESYFFKHTRSDDTHLIGFFRITRPLSYLVGALLGSFTLLYAPLGGVFILLALLMIVGFVNALLLKDTK</sequence>
<evidence type="ECO:0000313" key="3">
    <source>
        <dbReference type="Proteomes" id="UP000229344"/>
    </source>
</evidence>
<feature type="transmembrane region" description="Helical" evidence="1">
    <location>
        <begin position="251"/>
        <end position="275"/>
    </location>
</feature>
<feature type="transmembrane region" description="Helical" evidence="1">
    <location>
        <begin position="50"/>
        <end position="70"/>
    </location>
</feature>
<dbReference type="EMBL" id="PFBI01000006">
    <property type="protein sequence ID" value="PIR84386.1"/>
    <property type="molecule type" value="Genomic_DNA"/>
</dbReference>
<dbReference type="InterPro" id="IPR052528">
    <property type="entry name" value="Sugar_transport-like"/>
</dbReference>
<dbReference type="Gene3D" id="1.20.1250.20">
    <property type="entry name" value="MFS general substrate transporter like domains"/>
    <property type="match status" value="2"/>
</dbReference>
<keyword evidence="1" id="KW-0812">Transmembrane</keyword>
<gene>
    <name evidence="2" type="ORF">COU16_02235</name>
</gene>
<feature type="transmembrane region" description="Helical" evidence="1">
    <location>
        <begin position="82"/>
        <end position="100"/>
    </location>
</feature>